<sequence>MTHAPFNINATLQQSPHVWHSHPILFNAGHVYLRASNHPLNKIALLSRNEF</sequence>
<protein>
    <submittedName>
        <fullName evidence="1">Uncharacterized protein</fullName>
    </submittedName>
</protein>
<proteinExistence type="predicted"/>
<evidence type="ECO:0000313" key="1">
    <source>
        <dbReference type="EMBL" id="MBL0742655.1"/>
    </source>
</evidence>
<accession>A0ABS1KTI1</accession>
<dbReference type="RefSeq" id="WP_202011131.1">
    <property type="nucleotide sequence ID" value="NZ_JAERRB010000005.1"/>
</dbReference>
<evidence type="ECO:0000313" key="2">
    <source>
        <dbReference type="Proteomes" id="UP000613030"/>
    </source>
</evidence>
<gene>
    <name evidence="1" type="ORF">JI741_15625</name>
</gene>
<keyword evidence="2" id="KW-1185">Reference proteome</keyword>
<organism evidence="1 2">
    <name type="scientific">Chryseolinea lacunae</name>
    <dbReference type="NCBI Taxonomy" id="2801331"/>
    <lineage>
        <taxon>Bacteria</taxon>
        <taxon>Pseudomonadati</taxon>
        <taxon>Bacteroidota</taxon>
        <taxon>Cytophagia</taxon>
        <taxon>Cytophagales</taxon>
        <taxon>Fulvivirgaceae</taxon>
        <taxon>Chryseolinea</taxon>
    </lineage>
</organism>
<comment type="caution">
    <text evidence="1">The sequence shown here is derived from an EMBL/GenBank/DDBJ whole genome shotgun (WGS) entry which is preliminary data.</text>
</comment>
<name>A0ABS1KTI1_9BACT</name>
<dbReference type="Proteomes" id="UP000613030">
    <property type="component" value="Unassembled WGS sequence"/>
</dbReference>
<dbReference type="EMBL" id="JAERRB010000005">
    <property type="protein sequence ID" value="MBL0742655.1"/>
    <property type="molecule type" value="Genomic_DNA"/>
</dbReference>
<reference evidence="1 2" key="1">
    <citation type="submission" date="2021-01" db="EMBL/GenBank/DDBJ databases">
        <title>Chryseolinea sp. Jin1 Genome sequencing and assembly.</title>
        <authorList>
            <person name="Kim I."/>
        </authorList>
    </citation>
    <scope>NUCLEOTIDE SEQUENCE [LARGE SCALE GENOMIC DNA]</scope>
    <source>
        <strain evidence="1 2">Jin1</strain>
    </source>
</reference>